<name>A0A814SWX5_9BILA</name>
<evidence type="ECO:0000256" key="2">
    <source>
        <dbReference type="ARBA" id="ARBA00022448"/>
    </source>
</evidence>
<feature type="domain" description="CNH" evidence="6">
    <location>
        <begin position="1"/>
        <end position="261"/>
    </location>
</feature>
<evidence type="ECO:0000256" key="3">
    <source>
        <dbReference type="ARBA" id="ARBA00022490"/>
    </source>
</evidence>
<evidence type="ECO:0000313" key="7">
    <source>
        <dbReference type="EMBL" id="CAF1153146.1"/>
    </source>
</evidence>
<dbReference type="InterPro" id="IPR032914">
    <property type="entry name" value="Vam6/VPS39/TRAP1"/>
</dbReference>
<protein>
    <recommendedName>
        <fullName evidence="6">CNH domain-containing protein</fullName>
    </recommendedName>
</protein>
<organism evidence="7 8">
    <name type="scientific">Adineta steineri</name>
    <dbReference type="NCBI Taxonomy" id="433720"/>
    <lineage>
        <taxon>Eukaryota</taxon>
        <taxon>Metazoa</taxon>
        <taxon>Spiralia</taxon>
        <taxon>Gnathifera</taxon>
        <taxon>Rotifera</taxon>
        <taxon>Eurotatoria</taxon>
        <taxon>Bdelloidea</taxon>
        <taxon>Adinetida</taxon>
        <taxon>Adinetidae</taxon>
        <taxon>Adineta</taxon>
    </lineage>
</organism>
<dbReference type="GO" id="GO:0006914">
    <property type="term" value="P:autophagy"/>
    <property type="evidence" value="ECO:0007669"/>
    <property type="project" value="TreeGrafter"/>
</dbReference>
<dbReference type="AlphaFoldDB" id="A0A814SWX5"/>
<comment type="subcellular location">
    <subcellularLocation>
        <location evidence="1">Cytoplasm</location>
    </subcellularLocation>
</comment>
<comment type="caution">
    <text evidence="7">The sequence shown here is derived from an EMBL/GenBank/DDBJ whole genome shotgun (WGS) entry which is preliminary data.</text>
</comment>
<dbReference type="GO" id="GO:0034058">
    <property type="term" value="P:endosomal vesicle fusion"/>
    <property type="evidence" value="ECO:0007669"/>
    <property type="project" value="TreeGrafter"/>
</dbReference>
<dbReference type="Pfam" id="PF00780">
    <property type="entry name" value="CNH"/>
    <property type="match status" value="1"/>
</dbReference>
<sequence length="1054" mass="121583">MLAKCFVHKFQLQKNLTNSQEDEFSCQRVGSIHLGTRKPVVKIKVGPPSLQRVITLSDNIIQILNSGNLQFIPNIKLKNIITFAISNKSSQGASVDMCLSTKRNKLQLYLLDLTKINFIQELSVQESLISMSMDEYGILACSETKYFAYILDINNGRLSISSSQIIFTLHDSSIPSYCTNITSGEYLINGPNIGITTTLEGTSQRAPIMFTSQPNMFIYSHPYLIAVVNDYIHIYSYLDDQPKQNIHVGYCRTLINIPEENRNSILINTKDKIYLLESISIEKQIDQLLIKYRLDEALNLAKSTCSITEKQQTNSLIISTQKRIGFIQFSSLNVIQALDLFDAIHLDFYEIINYIADFLPLNSPWPNFDENNRSKYIQWLTAFCDYMIKRSTDFSLQPDYYSSILKAYLIIKSREMIIEFLEKNASHIPIDFNNLLFNAQLYHGVAILYSAHDKHEETIEIWKKIVLKEYPNDDDTFPGIWVIAKYILERNIDRSVEFSIAKWLLEQNEEELAIKIFIAKHKDESNDDIFCSDRVMSLLKPYPTALRNYLEQAAFKLMIETDDIHTTLVNIYLDQLLSKSPQDDEHIRAKLQEFLIKSNSYRIQSVLHRINQTDRLKREVALLYGKMNNFEQAFEILVNELEDFEYAVNYCIALSYEKSSEDRKIVAHILFKVLLACIDKHPDEITQVLLRLLCNNEIEFNFLEVLKHSIDLHLIEVENAVNVQTAPTRLCMCNMHTSLCNESLNLKVGTIQIRQLLCLYTGSWLEAGSVSVPELRINAKFECHPPTPATVNEQSEFLRRHDQHSHRLHFLYNPKSQQTLNIPTRSINLNRPSYVFLVTNSNILSCACLGGSTNYYTLIQGEQFFKSSFRLSEQSSFGRSLFHPELHETSSNIDYNTVPTHAGLAEDNVKLTKLCTPVDIVTMSLFALSCKQIQMETILSNRDQSITEQFRRFENDFSSIENVNIHAIQSQRCRLQCRLPNDIQTHFLLDNNKTNVEFVTNEFGLQRLCFKLINNATKQQQRIHILPIMIQIDETQTARASSKHKSKKENSQLM</sequence>
<gene>
    <name evidence="7" type="ORF">JYZ213_LOCUS24218</name>
</gene>
<dbReference type="InterPro" id="IPR000547">
    <property type="entry name" value="Clathrin_H-chain/VPS_repeat"/>
</dbReference>
<proteinExistence type="predicted"/>
<dbReference type="PANTHER" id="PTHR12894:SF27">
    <property type="entry name" value="TRANSFORMING GROWTH FACTOR-BETA RECEPTOR-ASSOCIATED PROTEIN 1"/>
    <property type="match status" value="1"/>
</dbReference>
<dbReference type="PANTHER" id="PTHR12894">
    <property type="entry name" value="CNH DOMAIN CONTAINING"/>
    <property type="match status" value="1"/>
</dbReference>
<evidence type="ECO:0000259" key="6">
    <source>
        <dbReference type="PROSITE" id="PS50219"/>
    </source>
</evidence>
<dbReference type="PROSITE" id="PS50236">
    <property type="entry name" value="CHCR"/>
    <property type="match status" value="1"/>
</dbReference>
<reference evidence="7" key="1">
    <citation type="submission" date="2021-02" db="EMBL/GenBank/DDBJ databases">
        <authorList>
            <person name="Nowell W R."/>
        </authorList>
    </citation>
    <scope>NUCLEOTIDE SEQUENCE</scope>
</reference>
<keyword evidence="4" id="KW-0653">Protein transport</keyword>
<dbReference type="EMBL" id="CAJNOG010000295">
    <property type="protein sequence ID" value="CAF1153146.1"/>
    <property type="molecule type" value="Genomic_DNA"/>
</dbReference>
<dbReference type="PROSITE" id="PS50219">
    <property type="entry name" value="CNH"/>
    <property type="match status" value="1"/>
</dbReference>
<evidence type="ECO:0000313" key="8">
    <source>
        <dbReference type="Proteomes" id="UP000663845"/>
    </source>
</evidence>
<feature type="repeat" description="CHCR" evidence="5">
    <location>
        <begin position="520"/>
        <end position="686"/>
    </location>
</feature>
<evidence type="ECO:0000256" key="5">
    <source>
        <dbReference type="PROSITE-ProRule" id="PRU01006"/>
    </source>
</evidence>
<evidence type="ECO:0000256" key="1">
    <source>
        <dbReference type="ARBA" id="ARBA00004496"/>
    </source>
</evidence>
<evidence type="ECO:0000256" key="4">
    <source>
        <dbReference type="ARBA" id="ARBA00022927"/>
    </source>
</evidence>
<keyword evidence="2" id="KW-0813">Transport</keyword>
<accession>A0A814SWX5</accession>
<dbReference type="GO" id="GO:0016020">
    <property type="term" value="C:membrane"/>
    <property type="evidence" value="ECO:0007669"/>
    <property type="project" value="TreeGrafter"/>
</dbReference>
<dbReference type="GO" id="GO:0006886">
    <property type="term" value="P:intracellular protein transport"/>
    <property type="evidence" value="ECO:0007669"/>
    <property type="project" value="UniProtKB-UniRule"/>
</dbReference>
<dbReference type="InterPro" id="IPR001180">
    <property type="entry name" value="CNH_dom"/>
</dbReference>
<dbReference type="GO" id="GO:0005737">
    <property type="term" value="C:cytoplasm"/>
    <property type="evidence" value="ECO:0007669"/>
    <property type="project" value="UniProtKB-SubCell"/>
</dbReference>
<keyword evidence="3" id="KW-0963">Cytoplasm</keyword>
<dbReference type="Proteomes" id="UP000663845">
    <property type="component" value="Unassembled WGS sequence"/>
</dbReference>